<proteinExistence type="predicted"/>
<accession>A0AAV4T2K3</accession>
<sequence>MKAFQSSVLCPSFAAPRLSALSVEGAARRNSPIKQMPLSMHFQVSENSLRLFLFHDGSPTVHYHHHIVCTMNNTMCITLVHAHLQRAIIVIGHSCLCLIILPCTSVMVSSPAALDSSPHMDRILFL</sequence>
<reference evidence="1 2" key="1">
    <citation type="submission" date="2021-06" db="EMBL/GenBank/DDBJ databases">
        <title>Caerostris extrusa draft genome.</title>
        <authorList>
            <person name="Kono N."/>
            <person name="Arakawa K."/>
        </authorList>
    </citation>
    <scope>NUCLEOTIDE SEQUENCE [LARGE SCALE GENOMIC DNA]</scope>
</reference>
<protein>
    <submittedName>
        <fullName evidence="1">Uncharacterized protein</fullName>
    </submittedName>
</protein>
<comment type="caution">
    <text evidence="1">The sequence shown here is derived from an EMBL/GenBank/DDBJ whole genome shotgun (WGS) entry which is preliminary data.</text>
</comment>
<keyword evidence="2" id="KW-1185">Reference proteome</keyword>
<dbReference type="EMBL" id="BPLR01010496">
    <property type="protein sequence ID" value="GIY39681.1"/>
    <property type="molecule type" value="Genomic_DNA"/>
</dbReference>
<dbReference type="Proteomes" id="UP001054945">
    <property type="component" value="Unassembled WGS sequence"/>
</dbReference>
<gene>
    <name evidence="1" type="ORF">CEXT_56591</name>
</gene>
<name>A0AAV4T2K3_CAEEX</name>
<evidence type="ECO:0000313" key="1">
    <source>
        <dbReference type="EMBL" id="GIY39681.1"/>
    </source>
</evidence>
<organism evidence="1 2">
    <name type="scientific">Caerostris extrusa</name>
    <name type="common">Bark spider</name>
    <name type="synonym">Caerostris bankana</name>
    <dbReference type="NCBI Taxonomy" id="172846"/>
    <lineage>
        <taxon>Eukaryota</taxon>
        <taxon>Metazoa</taxon>
        <taxon>Ecdysozoa</taxon>
        <taxon>Arthropoda</taxon>
        <taxon>Chelicerata</taxon>
        <taxon>Arachnida</taxon>
        <taxon>Araneae</taxon>
        <taxon>Araneomorphae</taxon>
        <taxon>Entelegynae</taxon>
        <taxon>Araneoidea</taxon>
        <taxon>Araneidae</taxon>
        <taxon>Caerostris</taxon>
    </lineage>
</organism>
<evidence type="ECO:0000313" key="2">
    <source>
        <dbReference type="Proteomes" id="UP001054945"/>
    </source>
</evidence>
<dbReference type="AlphaFoldDB" id="A0AAV4T2K3"/>